<dbReference type="Proteomes" id="UP000594468">
    <property type="component" value="Chromosome"/>
</dbReference>
<dbReference type="NCBIfam" id="TIGR03696">
    <property type="entry name" value="Rhs_assc_core"/>
    <property type="match status" value="1"/>
</dbReference>
<dbReference type="EMBL" id="CP062983">
    <property type="protein sequence ID" value="QPC82469.1"/>
    <property type="molecule type" value="Genomic_DNA"/>
</dbReference>
<dbReference type="PANTHER" id="PTHR32305">
    <property type="match status" value="1"/>
</dbReference>
<evidence type="ECO:0000313" key="2">
    <source>
        <dbReference type="Proteomes" id="UP000594468"/>
    </source>
</evidence>
<gene>
    <name evidence="1" type="ORF">G4Y79_22740</name>
</gene>
<dbReference type="AlphaFoldDB" id="A0A7S8IEI2"/>
<name>A0A7S8IEI2_9CHLR</name>
<keyword evidence="2" id="KW-1185">Reference proteome</keyword>
<accession>A0A7S8IEI2</accession>
<dbReference type="PANTHER" id="PTHR32305:SF15">
    <property type="entry name" value="PROTEIN RHSA-RELATED"/>
    <property type="match status" value="1"/>
</dbReference>
<dbReference type="RefSeq" id="WP_195170538.1">
    <property type="nucleotide sequence ID" value="NZ_CP062983.1"/>
</dbReference>
<sequence>MLQDGLGSIRAEVDASADVLTSQSYAPYGLPFNISGNFTSPFGFTGEQVDSNGLNYNRARYYNPMIGTFTALDPFEGIQNRPMSLNGYSWVEGNPINLTDAIGLYLKCTLVGTRRTTIRPKRIEYTQTIGGKVEEIEVNSIDFFC</sequence>
<reference evidence="1 2" key="1">
    <citation type="submission" date="2020-02" db="EMBL/GenBank/DDBJ databases">
        <authorList>
            <person name="Zheng R.K."/>
            <person name="Sun C.M."/>
        </authorList>
    </citation>
    <scope>NUCLEOTIDE SEQUENCE [LARGE SCALE GENOMIC DNA]</scope>
    <source>
        <strain evidence="2">rifampicinis</strain>
    </source>
</reference>
<protein>
    <submittedName>
        <fullName evidence="1">RHS repeat-associated core domain-containing protein</fullName>
    </submittedName>
</protein>
<organism evidence="1 2">
    <name type="scientific">Phototrophicus methaneseepsis</name>
    <dbReference type="NCBI Taxonomy" id="2710758"/>
    <lineage>
        <taxon>Bacteria</taxon>
        <taxon>Bacillati</taxon>
        <taxon>Chloroflexota</taxon>
        <taxon>Candidatus Thermofontia</taxon>
        <taxon>Phototrophicales</taxon>
        <taxon>Phototrophicaceae</taxon>
        <taxon>Phototrophicus</taxon>
    </lineage>
</organism>
<evidence type="ECO:0000313" key="1">
    <source>
        <dbReference type="EMBL" id="QPC82469.1"/>
    </source>
</evidence>
<dbReference type="InterPro" id="IPR022385">
    <property type="entry name" value="Rhs_assc_core"/>
</dbReference>
<proteinExistence type="predicted"/>
<dbReference type="KEGG" id="pmet:G4Y79_22740"/>
<dbReference type="InterPro" id="IPR050708">
    <property type="entry name" value="T6SS_VgrG/RHS"/>
</dbReference>
<dbReference type="Gene3D" id="2.180.10.10">
    <property type="entry name" value="RHS repeat-associated core"/>
    <property type="match status" value="1"/>
</dbReference>